<dbReference type="OrthoDB" id="41403at2759"/>
<dbReference type="Gene3D" id="3.40.50.720">
    <property type="entry name" value="NAD(P)-binding Rossmann-like Domain"/>
    <property type="match status" value="1"/>
</dbReference>
<evidence type="ECO:0000259" key="2">
    <source>
        <dbReference type="Pfam" id="PF00763"/>
    </source>
</evidence>
<evidence type="ECO:0000256" key="1">
    <source>
        <dbReference type="ARBA" id="ARBA00022563"/>
    </source>
</evidence>
<dbReference type="GO" id="GO:0004488">
    <property type="term" value="F:methylenetetrahydrofolate dehydrogenase (NADP+) activity"/>
    <property type="evidence" value="ECO:0007669"/>
    <property type="project" value="InterPro"/>
</dbReference>
<accession>A0A1Y1VZY2</accession>
<keyword evidence="5" id="KW-1185">Reference proteome</keyword>
<dbReference type="SUPFAM" id="SSF53223">
    <property type="entry name" value="Aminoacid dehydrogenase-like, N-terminal domain"/>
    <property type="match status" value="1"/>
</dbReference>
<name>A0A1Y1VZY2_9FUNG</name>
<sequence length="303" mass="33339">MPCKVVLAAEVASNFTEEIKTEVSQRSVKPKLVGFLANDDPYATKYAQSSSKHLAEAGLQFELRQVPRESLEAEIAAANTDPSVSGILVYYPVYNDERDQKLQDLVDPTKDVEGLNVVYNGKLYSNDRFLDDQQTRKAILPCTPLAVVKVLDHIGVYDHSLPYGDHLRGKTIAVVNRSEVVGRPLAALLANDGAKVFSIDINDILIFQRDPSASINSHTTTTTDFKPEDVIPLCDVVITGVPSAGYKMPTSLLKPGVVAVNFASVRNFEPEVKEVSSIYVPSVGKVTVSMLQRNLLRLFNYQQ</sequence>
<evidence type="ECO:0000259" key="3">
    <source>
        <dbReference type="Pfam" id="PF02882"/>
    </source>
</evidence>
<dbReference type="GO" id="GO:0005829">
    <property type="term" value="C:cytosol"/>
    <property type="evidence" value="ECO:0007669"/>
    <property type="project" value="TreeGrafter"/>
</dbReference>
<protein>
    <submittedName>
        <fullName evidence="4">NAD(P)-binding protein</fullName>
    </submittedName>
</protein>
<dbReference type="GO" id="GO:0004487">
    <property type="term" value="F:methylenetetrahydrofolate dehydrogenase (NAD+) activity"/>
    <property type="evidence" value="ECO:0007669"/>
    <property type="project" value="TreeGrafter"/>
</dbReference>
<dbReference type="RefSeq" id="XP_040740786.1">
    <property type="nucleotide sequence ID" value="XM_040889844.1"/>
</dbReference>
<dbReference type="PANTHER" id="PTHR48099">
    <property type="entry name" value="C-1-TETRAHYDROFOLATE SYNTHASE, CYTOPLASMIC-RELATED"/>
    <property type="match status" value="1"/>
</dbReference>
<dbReference type="EMBL" id="MCFD01000014">
    <property type="protein sequence ID" value="ORX66827.1"/>
    <property type="molecule type" value="Genomic_DNA"/>
</dbReference>
<dbReference type="GO" id="GO:0009113">
    <property type="term" value="P:purine nucleobase biosynthetic process"/>
    <property type="evidence" value="ECO:0007669"/>
    <property type="project" value="TreeGrafter"/>
</dbReference>
<dbReference type="InterPro" id="IPR036291">
    <property type="entry name" value="NAD(P)-bd_dom_sf"/>
</dbReference>
<dbReference type="InterPro" id="IPR020631">
    <property type="entry name" value="THF_DH/CycHdrlase_NAD-bd_dom"/>
</dbReference>
<dbReference type="SUPFAM" id="SSF51735">
    <property type="entry name" value="NAD(P)-binding Rossmann-fold domains"/>
    <property type="match status" value="1"/>
</dbReference>
<evidence type="ECO:0000313" key="4">
    <source>
        <dbReference type="EMBL" id="ORX66827.1"/>
    </source>
</evidence>
<evidence type="ECO:0000313" key="5">
    <source>
        <dbReference type="Proteomes" id="UP000193922"/>
    </source>
</evidence>
<dbReference type="PRINTS" id="PR00085">
    <property type="entry name" value="THFDHDRGNASE"/>
</dbReference>
<dbReference type="GO" id="GO:0006730">
    <property type="term" value="P:one-carbon metabolic process"/>
    <property type="evidence" value="ECO:0007669"/>
    <property type="project" value="UniProtKB-KW"/>
</dbReference>
<dbReference type="Gene3D" id="3.40.50.10860">
    <property type="entry name" value="Leucine Dehydrogenase, chain A, domain 1"/>
    <property type="match status" value="1"/>
</dbReference>
<reference evidence="4 5" key="1">
    <citation type="submission" date="2016-07" db="EMBL/GenBank/DDBJ databases">
        <title>Pervasive Adenine N6-methylation of Active Genes in Fungi.</title>
        <authorList>
            <consortium name="DOE Joint Genome Institute"/>
            <person name="Mondo S.J."/>
            <person name="Dannebaum R.O."/>
            <person name="Kuo R.C."/>
            <person name="Labutti K."/>
            <person name="Haridas S."/>
            <person name="Kuo A."/>
            <person name="Salamov A."/>
            <person name="Ahrendt S.R."/>
            <person name="Lipzen A."/>
            <person name="Sullivan W."/>
            <person name="Andreopoulos W.B."/>
            <person name="Clum A."/>
            <person name="Lindquist E."/>
            <person name="Daum C."/>
            <person name="Ramamoorthy G.K."/>
            <person name="Gryganskyi A."/>
            <person name="Culley D."/>
            <person name="Magnuson J.K."/>
            <person name="James T.Y."/>
            <person name="O'Malley M.A."/>
            <person name="Stajich J.E."/>
            <person name="Spatafora J.W."/>
            <person name="Visel A."/>
            <person name="Grigoriev I.V."/>
        </authorList>
    </citation>
    <scope>NUCLEOTIDE SEQUENCE [LARGE SCALE GENOMIC DNA]</scope>
    <source>
        <strain evidence="4 5">ATCC 12442</strain>
    </source>
</reference>
<dbReference type="PANTHER" id="PTHR48099:SF3">
    <property type="entry name" value="METHYLENETETRAHYDROFOLATE DEHYDROGENASE [NAD(+)]"/>
    <property type="match status" value="1"/>
</dbReference>
<comment type="caution">
    <text evidence="4">The sequence shown here is derived from an EMBL/GenBank/DDBJ whole genome shotgun (WGS) entry which is preliminary data.</text>
</comment>
<dbReference type="InterPro" id="IPR046346">
    <property type="entry name" value="Aminoacid_DH-like_N_sf"/>
</dbReference>
<dbReference type="Proteomes" id="UP000193922">
    <property type="component" value="Unassembled WGS sequence"/>
</dbReference>
<keyword evidence="1" id="KW-0554">One-carbon metabolism</keyword>
<organism evidence="4 5">
    <name type="scientific">Linderina pennispora</name>
    <dbReference type="NCBI Taxonomy" id="61395"/>
    <lineage>
        <taxon>Eukaryota</taxon>
        <taxon>Fungi</taxon>
        <taxon>Fungi incertae sedis</taxon>
        <taxon>Zoopagomycota</taxon>
        <taxon>Kickxellomycotina</taxon>
        <taxon>Kickxellomycetes</taxon>
        <taxon>Kickxellales</taxon>
        <taxon>Kickxellaceae</taxon>
        <taxon>Linderina</taxon>
    </lineage>
</organism>
<feature type="domain" description="Tetrahydrofolate dehydrogenase/cyclohydrolase NAD(P)-binding" evidence="3">
    <location>
        <begin position="141"/>
        <end position="301"/>
    </location>
</feature>
<dbReference type="STRING" id="61395.A0A1Y1VZY2"/>
<dbReference type="Pfam" id="PF02882">
    <property type="entry name" value="THF_DHG_CYH_C"/>
    <property type="match status" value="1"/>
</dbReference>
<dbReference type="InterPro" id="IPR000672">
    <property type="entry name" value="THF_DH/CycHdrlase"/>
</dbReference>
<dbReference type="AlphaFoldDB" id="A0A1Y1VZY2"/>
<dbReference type="GeneID" id="63806492"/>
<dbReference type="Pfam" id="PF00763">
    <property type="entry name" value="THF_DHG_CYH"/>
    <property type="match status" value="1"/>
</dbReference>
<gene>
    <name evidence="4" type="ORF">DL89DRAFT_286047</name>
</gene>
<dbReference type="InterPro" id="IPR020630">
    <property type="entry name" value="THF_DH/CycHdrlase_cat_dom"/>
</dbReference>
<feature type="domain" description="Tetrahydrofolate dehydrogenase/cyclohydrolase catalytic" evidence="2">
    <location>
        <begin position="9"/>
        <end position="113"/>
    </location>
</feature>
<proteinExistence type="predicted"/>